<proteinExistence type="predicted"/>
<organism evidence="7 8">
    <name type="scientific">Achlya hypogyna</name>
    <name type="common">Oomycete</name>
    <name type="synonym">Protoachlya hypogyna</name>
    <dbReference type="NCBI Taxonomy" id="1202772"/>
    <lineage>
        <taxon>Eukaryota</taxon>
        <taxon>Sar</taxon>
        <taxon>Stramenopiles</taxon>
        <taxon>Oomycota</taxon>
        <taxon>Saprolegniomycetes</taxon>
        <taxon>Saprolegniales</taxon>
        <taxon>Achlyaceae</taxon>
        <taxon>Achlya</taxon>
    </lineage>
</organism>
<feature type="transmembrane region" description="Helical" evidence="5">
    <location>
        <begin position="354"/>
        <end position="373"/>
    </location>
</feature>
<feature type="transmembrane region" description="Helical" evidence="5">
    <location>
        <begin position="612"/>
        <end position="632"/>
    </location>
</feature>
<sequence>MSKQGVRCRIGVVFAKATPYASIATVQEALEKAQLIVARETIEGAAPTTTTYLEGHAGVALSVTASRDRLEAYAELLGLLKAVTDSPVGRKEPFCIRDGASFVRYTDGEMPDRFFSSSEELYLLHELMTLALADVHVHDMELLPLHDKAEKTALWQRFRWSLYPSNSALADATEGYFGPKVALYFAWLHHLTLFLSGPAVLGGLLALYESLAGIDEADDAAVSPLFTLFTVLWSAVYLQYWQRRSAALVCRWGILEADAKRSVRPEFTGVPHTNVFSGHVSLTYPYYYRMYKYVGSAAVTAAMLVLAVLLMVVSLNFQGYVHPESLGGSYLHLPFVHQFSLPGAVFDQQGGGPWPYVLPYLPVLVHCSCILFLNKQYRGVALALTQWENHATTEAFENAYVLKRFFFEAFDCYIALFYLAFCQLDVVLLKAELMSLYMADTFRRLGLETLLPLVLKYTATREDSAMHKKTEDATLAKVQLVKETTAFDEYEPFDDYLEKVIEFGYITLFASCFPLASALSIVSNLVEIKSDQFKLIYLLKRPSVERATSIGIWQAILTGLVWLSVVTNVFLFGFTTDQLAHVRPAWFTTIAVDDAAFGGVDHLHVAAAGQGMHVMGFVFGVEHVLFLLVLAISKLIPSVPDSVVEENHRRQQALVLVKHPTAH</sequence>
<name>A0A1V9YFJ3_ACHHY</name>
<evidence type="ECO:0000259" key="6">
    <source>
        <dbReference type="Pfam" id="PF04547"/>
    </source>
</evidence>
<evidence type="ECO:0000256" key="5">
    <source>
        <dbReference type="SAM" id="Phobius"/>
    </source>
</evidence>
<dbReference type="GO" id="GO:0016020">
    <property type="term" value="C:membrane"/>
    <property type="evidence" value="ECO:0007669"/>
    <property type="project" value="UniProtKB-SubCell"/>
</dbReference>
<dbReference type="InterPro" id="IPR049452">
    <property type="entry name" value="Anoctamin_TM"/>
</dbReference>
<feature type="transmembrane region" description="Helical" evidence="5">
    <location>
        <begin position="410"/>
        <end position="429"/>
    </location>
</feature>
<evidence type="ECO:0000256" key="4">
    <source>
        <dbReference type="ARBA" id="ARBA00023136"/>
    </source>
</evidence>
<dbReference type="InterPro" id="IPR007632">
    <property type="entry name" value="Anoctamin"/>
</dbReference>
<feature type="transmembrane region" description="Helical" evidence="5">
    <location>
        <begin position="184"/>
        <end position="208"/>
    </location>
</feature>
<evidence type="ECO:0000313" key="8">
    <source>
        <dbReference type="Proteomes" id="UP000243579"/>
    </source>
</evidence>
<feature type="transmembrane region" description="Helical" evidence="5">
    <location>
        <begin position="220"/>
        <end position="238"/>
    </location>
</feature>
<dbReference type="PANTHER" id="PTHR12308:SF73">
    <property type="entry name" value="ANOCTAMIN"/>
    <property type="match status" value="1"/>
</dbReference>
<dbReference type="GO" id="GO:0005254">
    <property type="term" value="F:chloride channel activity"/>
    <property type="evidence" value="ECO:0007669"/>
    <property type="project" value="TreeGrafter"/>
</dbReference>
<keyword evidence="3 5" id="KW-1133">Transmembrane helix</keyword>
<evidence type="ECO:0000256" key="2">
    <source>
        <dbReference type="ARBA" id="ARBA00022692"/>
    </source>
</evidence>
<evidence type="ECO:0000313" key="7">
    <source>
        <dbReference type="EMBL" id="OQR84515.1"/>
    </source>
</evidence>
<dbReference type="EMBL" id="JNBR01001854">
    <property type="protein sequence ID" value="OQR84515.1"/>
    <property type="molecule type" value="Genomic_DNA"/>
</dbReference>
<comment type="caution">
    <text evidence="7">The sequence shown here is derived from an EMBL/GenBank/DDBJ whole genome shotgun (WGS) entry which is preliminary data.</text>
</comment>
<feature type="transmembrane region" description="Helical" evidence="5">
    <location>
        <begin position="547"/>
        <end position="574"/>
    </location>
</feature>
<dbReference type="PANTHER" id="PTHR12308">
    <property type="entry name" value="ANOCTAMIN"/>
    <property type="match status" value="1"/>
</dbReference>
<dbReference type="AlphaFoldDB" id="A0A1V9YFJ3"/>
<evidence type="ECO:0000256" key="1">
    <source>
        <dbReference type="ARBA" id="ARBA00004141"/>
    </source>
</evidence>
<protein>
    <submittedName>
        <fullName evidence="7">Anoctamin-8-like</fullName>
    </submittedName>
</protein>
<dbReference type="OrthoDB" id="296386at2759"/>
<dbReference type="Proteomes" id="UP000243579">
    <property type="component" value="Unassembled WGS sequence"/>
</dbReference>
<comment type="subcellular location">
    <subcellularLocation>
        <location evidence="1">Membrane</location>
        <topology evidence="1">Multi-pass membrane protein</topology>
    </subcellularLocation>
</comment>
<feature type="domain" description="Anoctamin transmembrane" evidence="6">
    <location>
        <begin position="175"/>
        <end position="649"/>
    </location>
</feature>
<gene>
    <name evidence="7" type="ORF">ACHHYP_13309</name>
</gene>
<accession>A0A1V9YFJ3</accession>
<evidence type="ECO:0000256" key="3">
    <source>
        <dbReference type="ARBA" id="ARBA00022989"/>
    </source>
</evidence>
<dbReference type="Pfam" id="PF04547">
    <property type="entry name" value="Anoctamin"/>
    <property type="match status" value="1"/>
</dbReference>
<keyword evidence="8" id="KW-1185">Reference proteome</keyword>
<feature type="transmembrane region" description="Helical" evidence="5">
    <location>
        <begin position="293"/>
        <end position="317"/>
    </location>
</feature>
<feature type="transmembrane region" description="Helical" evidence="5">
    <location>
        <begin position="503"/>
        <end position="526"/>
    </location>
</feature>
<keyword evidence="2 5" id="KW-0812">Transmembrane</keyword>
<reference evidence="7 8" key="1">
    <citation type="journal article" date="2014" name="Genome Biol. Evol.">
        <title>The secreted proteins of Achlya hypogyna and Thraustotheca clavata identify the ancestral oomycete secretome and reveal gene acquisitions by horizontal gene transfer.</title>
        <authorList>
            <person name="Misner I."/>
            <person name="Blouin N."/>
            <person name="Leonard G."/>
            <person name="Richards T.A."/>
            <person name="Lane C.E."/>
        </authorList>
    </citation>
    <scope>NUCLEOTIDE SEQUENCE [LARGE SCALE GENOMIC DNA]</scope>
    <source>
        <strain evidence="7 8">ATCC 48635</strain>
    </source>
</reference>
<keyword evidence="4 5" id="KW-0472">Membrane</keyword>